<dbReference type="Pfam" id="PF02417">
    <property type="entry name" value="Chromate_transp"/>
    <property type="match status" value="1"/>
</dbReference>
<reference evidence="8 9" key="1">
    <citation type="submission" date="2017-06" db="EMBL/GenBank/DDBJ databases">
        <title>Reclassification of a Polynucleobacter cosmopolitanus strain isolated from tropical Lake Victoria as Polynucleobacter victoriensis comb. nov.</title>
        <authorList>
            <person name="Hahn M.W."/>
        </authorList>
    </citation>
    <scope>NUCLEOTIDE SEQUENCE [LARGE SCALE GENOMIC DNA]</scope>
    <source>
        <strain evidence="8 9">MWH-MoIso2</strain>
    </source>
</reference>
<dbReference type="RefSeq" id="WP_089515908.1">
    <property type="nucleotide sequence ID" value="NZ_NJGG01000002.1"/>
</dbReference>
<proteinExistence type="inferred from homology"/>
<evidence type="ECO:0000313" key="8">
    <source>
        <dbReference type="EMBL" id="OXL14935.1"/>
    </source>
</evidence>
<dbReference type="OrthoDB" id="556585at2"/>
<dbReference type="GO" id="GO:0005886">
    <property type="term" value="C:plasma membrane"/>
    <property type="evidence" value="ECO:0007669"/>
    <property type="project" value="UniProtKB-SubCell"/>
</dbReference>
<dbReference type="InterPro" id="IPR052518">
    <property type="entry name" value="CHR_Transporter"/>
</dbReference>
<evidence type="ECO:0000256" key="1">
    <source>
        <dbReference type="ARBA" id="ARBA00004651"/>
    </source>
</evidence>
<feature type="transmembrane region" description="Helical" evidence="7">
    <location>
        <begin position="12"/>
        <end position="31"/>
    </location>
</feature>
<evidence type="ECO:0000256" key="4">
    <source>
        <dbReference type="ARBA" id="ARBA00022692"/>
    </source>
</evidence>
<protein>
    <submittedName>
        <fullName evidence="8">Chromate transporter</fullName>
    </submittedName>
</protein>
<evidence type="ECO:0000256" key="2">
    <source>
        <dbReference type="ARBA" id="ARBA00005262"/>
    </source>
</evidence>
<accession>A0A229FSG5</accession>
<evidence type="ECO:0000256" key="7">
    <source>
        <dbReference type="SAM" id="Phobius"/>
    </source>
</evidence>
<evidence type="ECO:0000256" key="3">
    <source>
        <dbReference type="ARBA" id="ARBA00022475"/>
    </source>
</evidence>
<comment type="caution">
    <text evidence="8">The sequence shown here is derived from an EMBL/GenBank/DDBJ whole genome shotgun (WGS) entry which is preliminary data.</text>
</comment>
<dbReference type="PANTHER" id="PTHR43663:SF1">
    <property type="entry name" value="CHROMATE TRANSPORTER"/>
    <property type="match status" value="1"/>
</dbReference>
<comment type="subcellular location">
    <subcellularLocation>
        <location evidence="1">Cell membrane</location>
        <topology evidence="1">Multi-pass membrane protein</topology>
    </subcellularLocation>
</comment>
<keyword evidence="6 7" id="KW-0472">Membrane</keyword>
<keyword evidence="4 7" id="KW-0812">Transmembrane</keyword>
<gene>
    <name evidence="8" type="ORF">AOC33_06345</name>
</gene>
<dbReference type="InterPro" id="IPR003370">
    <property type="entry name" value="Chromate_transpt"/>
</dbReference>
<keyword evidence="5 7" id="KW-1133">Transmembrane helix</keyword>
<dbReference type="PANTHER" id="PTHR43663">
    <property type="entry name" value="CHROMATE TRANSPORT PROTEIN-RELATED"/>
    <property type="match status" value="1"/>
</dbReference>
<feature type="transmembrane region" description="Helical" evidence="7">
    <location>
        <begin position="170"/>
        <end position="193"/>
    </location>
</feature>
<keyword evidence="9" id="KW-1185">Reference proteome</keyword>
<dbReference type="AlphaFoldDB" id="A0A229FSG5"/>
<dbReference type="Proteomes" id="UP000215188">
    <property type="component" value="Unassembled WGS sequence"/>
</dbReference>
<feature type="transmembrane region" description="Helical" evidence="7">
    <location>
        <begin position="87"/>
        <end position="110"/>
    </location>
</feature>
<keyword evidence="3" id="KW-1003">Cell membrane</keyword>
<evidence type="ECO:0000256" key="5">
    <source>
        <dbReference type="ARBA" id="ARBA00022989"/>
    </source>
</evidence>
<organism evidence="8 9">
    <name type="scientific">Polynucleobacter cosmopolitanus</name>
    <dbReference type="NCBI Taxonomy" id="351345"/>
    <lineage>
        <taxon>Bacteria</taxon>
        <taxon>Pseudomonadati</taxon>
        <taxon>Pseudomonadota</taxon>
        <taxon>Betaproteobacteria</taxon>
        <taxon>Burkholderiales</taxon>
        <taxon>Burkholderiaceae</taxon>
        <taxon>Polynucleobacter</taxon>
    </lineage>
</organism>
<feature type="transmembrane region" description="Helical" evidence="7">
    <location>
        <begin position="52"/>
        <end position="75"/>
    </location>
</feature>
<feature type="transmembrane region" description="Helical" evidence="7">
    <location>
        <begin position="131"/>
        <end position="150"/>
    </location>
</feature>
<evidence type="ECO:0000313" key="9">
    <source>
        <dbReference type="Proteomes" id="UP000215188"/>
    </source>
</evidence>
<dbReference type="GO" id="GO:0015109">
    <property type="term" value="F:chromate transmembrane transporter activity"/>
    <property type="evidence" value="ECO:0007669"/>
    <property type="project" value="InterPro"/>
</dbReference>
<name>A0A229FSG5_9BURK</name>
<comment type="similarity">
    <text evidence="2">Belongs to the chromate ion transporter (CHR) (TC 2.A.51) family.</text>
</comment>
<evidence type="ECO:0000256" key="6">
    <source>
        <dbReference type="ARBA" id="ARBA00023136"/>
    </source>
</evidence>
<dbReference type="EMBL" id="NJGG01000002">
    <property type="protein sequence ID" value="OXL14935.1"/>
    <property type="molecule type" value="Genomic_DNA"/>
</dbReference>
<sequence>MIPFSFANWLDVFLHFTAVSLMAVGGAVTVIPEMHRHLVYQNAWMSEDQFAASIAIAQSAPGPNILVIAMMGWHIGINSVTTIHAQYLWGTFGMLLAMIGVMLPSSILTYSTAKWVQANKDSNFILAFKQGLATLVIGAILATSWLISAANTSLENDWPLWLCTIVTVFLIWKTKIHILLLLLIGAVLGGVGLI</sequence>